<dbReference type="Proteomes" id="UP001164539">
    <property type="component" value="Chromosome 2"/>
</dbReference>
<organism evidence="1 2">
    <name type="scientific">Melia azedarach</name>
    <name type="common">Chinaberry tree</name>
    <dbReference type="NCBI Taxonomy" id="155640"/>
    <lineage>
        <taxon>Eukaryota</taxon>
        <taxon>Viridiplantae</taxon>
        <taxon>Streptophyta</taxon>
        <taxon>Embryophyta</taxon>
        <taxon>Tracheophyta</taxon>
        <taxon>Spermatophyta</taxon>
        <taxon>Magnoliopsida</taxon>
        <taxon>eudicotyledons</taxon>
        <taxon>Gunneridae</taxon>
        <taxon>Pentapetalae</taxon>
        <taxon>rosids</taxon>
        <taxon>malvids</taxon>
        <taxon>Sapindales</taxon>
        <taxon>Meliaceae</taxon>
        <taxon>Melia</taxon>
    </lineage>
</organism>
<dbReference type="EMBL" id="CM051395">
    <property type="protein sequence ID" value="KAJ4725933.1"/>
    <property type="molecule type" value="Genomic_DNA"/>
</dbReference>
<evidence type="ECO:0000313" key="2">
    <source>
        <dbReference type="Proteomes" id="UP001164539"/>
    </source>
</evidence>
<reference evidence="1 2" key="1">
    <citation type="journal article" date="2023" name="Science">
        <title>Complex scaffold remodeling in plant triterpene biosynthesis.</title>
        <authorList>
            <person name="De La Pena R."/>
            <person name="Hodgson H."/>
            <person name="Liu J.C."/>
            <person name="Stephenson M.J."/>
            <person name="Martin A.C."/>
            <person name="Owen C."/>
            <person name="Harkess A."/>
            <person name="Leebens-Mack J."/>
            <person name="Jimenez L.E."/>
            <person name="Osbourn A."/>
            <person name="Sattely E.S."/>
        </authorList>
    </citation>
    <scope>NUCLEOTIDE SEQUENCE [LARGE SCALE GENOMIC DNA]</scope>
    <source>
        <strain evidence="2">cv. JPN11</strain>
        <tissue evidence="1">Leaf</tissue>
    </source>
</reference>
<keyword evidence="1" id="KW-0418">Kinase</keyword>
<protein>
    <submittedName>
        <fullName evidence="1">Protein kinase superfamily protein</fullName>
    </submittedName>
</protein>
<proteinExistence type="predicted"/>
<keyword evidence="2" id="KW-1185">Reference proteome</keyword>
<gene>
    <name evidence="1" type="ORF">OWV82_004729</name>
</gene>
<accession>A0ACC1YSC7</accession>
<name>A0ACC1YSC7_MELAZ</name>
<comment type="caution">
    <text evidence="1">The sequence shown here is derived from an EMBL/GenBank/DDBJ whole genome shotgun (WGS) entry which is preliminary data.</text>
</comment>
<keyword evidence="1" id="KW-0808">Transferase</keyword>
<sequence length="119" mass="13382">MDDSNYLPVFRRSGARQSRRESPVSQARSASPPLHKWIHAIPAIVLLSFFILWWFSHPVNLVVKDGRITEIHPVKIQPLNDTTYVELAILASATSPIGSTPQNLTRNNEAEAHPVSKNY</sequence>
<evidence type="ECO:0000313" key="1">
    <source>
        <dbReference type="EMBL" id="KAJ4725933.1"/>
    </source>
</evidence>